<reference evidence="2" key="1">
    <citation type="submission" date="2016-09" db="EMBL/GenBank/DDBJ databases">
        <title>Draft genome of thermotolerant cyanobacterium Desertifilum sp. strain IPPAS B-1220.</title>
        <authorList>
            <person name="Sinetova M.A."/>
            <person name="Bolakhan K."/>
            <person name="Zayadan B.K."/>
            <person name="Mironov K.S."/>
            <person name="Ustinova V."/>
            <person name="Kupriyanova E.V."/>
            <person name="Sidorov R.A."/>
            <person name="Skrypnik A.N."/>
            <person name="Gogoleva N.E."/>
            <person name="Gogolev Y.V."/>
            <person name="Los D.A."/>
        </authorList>
    </citation>
    <scope>NUCLEOTIDE SEQUENCE [LARGE SCALE GENOMIC DNA]</scope>
    <source>
        <strain evidence="2">IPPAS B-1220</strain>
    </source>
</reference>
<dbReference type="InterPro" id="IPR050834">
    <property type="entry name" value="Glycosyltransf_2"/>
</dbReference>
<comment type="caution">
    <text evidence="2">The sequence shown here is derived from an EMBL/GenBank/DDBJ whole genome shotgun (WGS) entry which is preliminary data.</text>
</comment>
<proteinExistence type="predicted"/>
<dbReference type="STRING" id="1781255.BH720_03155"/>
<organism evidence="2">
    <name type="scientific">Desertifilum tharense IPPAS B-1220</name>
    <dbReference type="NCBI Taxonomy" id="1781255"/>
    <lineage>
        <taxon>Bacteria</taxon>
        <taxon>Bacillati</taxon>
        <taxon>Cyanobacteriota</taxon>
        <taxon>Cyanophyceae</taxon>
        <taxon>Desertifilales</taxon>
        <taxon>Desertifilaceae</taxon>
        <taxon>Desertifilum</taxon>
    </lineage>
</organism>
<protein>
    <submittedName>
        <fullName evidence="2">Glucosyl transferase</fullName>
    </submittedName>
</protein>
<dbReference type="Gene3D" id="3.90.550.10">
    <property type="entry name" value="Spore Coat Polysaccharide Biosynthesis Protein SpsA, Chain A"/>
    <property type="match status" value="1"/>
</dbReference>
<dbReference type="PANTHER" id="PTHR43685">
    <property type="entry name" value="GLYCOSYLTRANSFERASE"/>
    <property type="match status" value="1"/>
</dbReference>
<dbReference type="AlphaFoldDB" id="A0A1E5QPI5"/>
<evidence type="ECO:0000313" key="2">
    <source>
        <dbReference type="EMBL" id="OEJ76570.1"/>
    </source>
</evidence>
<keyword evidence="2" id="KW-0808">Transferase</keyword>
<dbReference type="CDD" id="cd00761">
    <property type="entry name" value="Glyco_tranf_GTA_type"/>
    <property type="match status" value="1"/>
</dbReference>
<gene>
    <name evidence="2" type="ORF">BH720_03155</name>
</gene>
<dbReference type="SUPFAM" id="SSF53448">
    <property type="entry name" value="Nucleotide-diphospho-sugar transferases"/>
    <property type="match status" value="1"/>
</dbReference>
<dbReference type="Pfam" id="PF00535">
    <property type="entry name" value="Glycos_transf_2"/>
    <property type="match status" value="1"/>
</dbReference>
<dbReference type="GO" id="GO:0016740">
    <property type="term" value="F:transferase activity"/>
    <property type="evidence" value="ECO:0007669"/>
    <property type="project" value="UniProtKB-KW"/>
</dbReference>
<sequence>MTNPTVSAIIPVYGVEKYIAAAVQSVLNQTYSDFELIIVDDGSRDRSLEICQQFNDPRIKIVSQANRGLAGARNTGIRHAQGEYLAFLDGDDLWLADKLEKQIAHLEQSPEVGVSFCRSAFIDEYGESLGTYLMPKLRDITVVDLLRGSPLGNGSTPVIRRATLEDIKFQDNLHGSVEDFYFDDRFRRSEDTECWLRIVLQTQWKIEGLPEALTLYRVNSGGLSANLLKQLESWEQVLDKTRSYAPEVIERWEKLAKSYQYRYLARSAVRLKDGSQAVALMHRALAAYWPILPEEPRRTILTLIAAYLLWLLPKPLYSQVESLGAKLTGKTQQQRILKDRTQQAF</sequence>
<dbReference type="InterPro" id="IPR029044">
    <property type="entry name" value="Nucleotide-diphossugar_trans"/>
</dbReference>
<dbReference type="InterPro" id="IPR001173">
    <property type="entry name" value="Glyco_trans_2-like"/>
</dbReference>
<feature type="domain" description="Glycosyltransferase 2-like" evidence="1">
    <location>
        <begin position="7"/>
        <end position="131"/>
    </location>
</feature>
<dbReference type="PANTHER" id="PTHR43685:SF2">
    <property type="entry name" value="GLYCOSYLTRANSFERASE 2-LIKE DOMAIN-CONTAINING PROTEIN"/>
    <property type="match status" value="1"/>
</dbReference>
<dbReference type="EMBL" id="MJGC01000035">
    <property type="protein sequence ID" value="OEJ76570.1"/>
    <property type="molecule type" value="Genomic_DNA"/>
</dbReference>
<dbReference type="RefSeq" id="WP_069965709.1">
    <property type="nucleotide sequence ID" value="NZ_CM124774.1"/>
</dbReference>
<accession>A0A1E5QPI5</accession>
<dbReference type="OrthoDB" id="455644at2"/>
<evidence type="ECO:0000259" key="1">
    <source>
        <dbReference type="Pfam" id="PF00535"/>
    </source>
</evidence>
<name>A0A1E5QPI5_9CYAN</name>